<feature type="signal peptide" evidence="1">
    <location>
        <begin position="1"/>
        <end position="17"/>
    </location>
</feature>
<dbReference type="Proteomes" id="UP000199242">
    <property type="component" value="Unassembled WGS sequence"/>
</dbReference>
<evidence type="ECO:0000256" key="1">
    <source>
        <dbReference type="SAM" id="SignalP"/>
    </source>
</evidence>
<accession>A0ABY0QUH2</accession>
<dbReference type="RefSeq" id="WP_089743986.1">
    <property type="nucleotide sequence ID" value="NZ_FNHD01000009.1"/>
</dbReference>
<sequence length="145" mass="16542">MKSILILVAFIAFFCFSCTNQLKQNQQMIENITLSERTRGTQRVYNISSENLKIAINGEESDYKVSHAEWSKLTETASIINLEEISAYKAPTTKRFNDAALASTIKVSKENKEFESVSFDEGNPPTELKNLYFEMKKLIKTKKSN</sequence>
<organism evidence="2 3">
    <name type="scientific">Chryseobacterium taihuense</name>
    <dbReference type="NCBI Taxonomy" id="1141221"/>
    <lineage>
        <taxon>Bacteria</taxon>
        <taxon>Pseudomonadati</taxon>
        <taxon>Bacteroidota</taxon>
        <taxon>Flavobacteriia</taxon>
        <taxon>Flavobacteriales</taxon>
        <taxon>Weeksellaceae</taxon>
        <taxon>Chryseobacterium group</taxon>
        <taxon>Chryseobacterium</taxon>
    </lineage>
</organism>
<evidence type="ECO:0000313" key="3">
    <source>
        <dbReference type="Proteomes" id="UP000199242"/>
    </source>
</evidence>
<proteinExistence type="predicted"/>
<keyword evidence="1" id="KW-0732">Signal</keyword>
<evidence type="ECO:0008006" key="4">
    <source>
        <dbReference type="Google" id="ProtNLM"/>
    </source>
</evidence>
<comment type="caution">
    <text evidence="2">The sequence shown here is derived from an EMBL/GenBank/DDBJ whole genome shotgun (WGS) entry which is preliminary data.</text>
</comment>
<name>A0ABY0QUH2_9FLAO</name>
<reference evidence="2 3" key="1">
    <citation type="submission" date="2016-10" db="EMBL/GenBank/DDBJ databases">
        <authorList>
            <person name="Varghese N."/>
            <person name="Submissions S."/>
        </authorList>
    </citation>
    <scope>NUCLEOTIDE SEQUENCE [LARGE SCALE GENOMIC DNA]</scope>
    <source>
        <strain evidence="2 3">CGMCC 1.10941</strain>
    </source>
</reference>
<dbReference type="EMBL" id="FNHD01000009">
    <property type="protein sequence ID" value="SDL93136.1"/>
    <property type="molecule type" value="Genomic_DNA"/>
</dbReference>
<gene>
    <name evidence="2" type="ORF">SAMN05216273_1093</name>
</gene>
<keyword evidence="3" id="KW-1185">Reference proteome</keyword>
<feature type="chain" id="PRO_5046013546" description="Lipoprotein" evidence="1">
    <location>
        <begin position="18"/>
        <end position="145"/>
    </location>
</feature>
<protein>
    <recommendedName>
        <fullName evidence="4">Lipoprotein</fullName>
    </recommendedName>
</protein>
<evidence type="ECO:0000313" key="2">
    <source>
        <dbReference type="EMBL" id="SDL93136.1"/>
    </source>
</evidence>